<keyword evidence="4" id="KW-1185">Reference proteome</keyword>
<protein>
    <submittedName>
        <fullName evidence="3">Uncharacterized protein</fullName>
    </submittedName>
</protein>
<comment type="caution">
    <text evidence="3">The sequence shown here is derived from an EMBL/GenBank/DDBJ whole genome shotgun (WGS) entry which is preliminary data.</text>
</comment>
<gene>
    <name evidence="3" type="ORF">EGW08_017849</name>
</gene>
<feature type="region of interest" description="Disordered" evidence="2">
    <location>
        <begin position="1"/>
        <end position="21"/>
    </location>
</feature>
<organism evidence="3 4">
    <name type="scientific">Elysia chlorotica</name>
    <name type="common">Eastern emerald elysia</name>
    <name type="synonym">Sea slug</name>
    <dbReference type="NCBI Taxonomy" id="188477"/>
    <lineage>
        <taxon>Eukaryota</taxon>
        <taxon>Metazoa</taxon>
        <taxon>Spiralia</taxon>
        <taxon>Lophotrochozoa</taxon>
        <taxon>Mollusca</taxon>
        <taxon>Gastropoda</taxon>
        <taxon>Heterobranchia</taxon>
        <taxon>Euthyneura</taxon>
        <taxon>Panpulmonata</taxon>
        <taxon>Sacoglossa</taxon>
        <taxon>Placobranchoidea</taxon>
        <taxon>Plakobranchidae</taxon>
        <taxon>Elysia</taxon>
    </lineage>
</organism>
<feature type="coiled-coil region" evidence="1">
    <location>
        <begin position="275"/>
        <end position="313"/>
    </location>
</feature>
<evidence type="ECO:0000256" key="2">
    <source>
        <dbReference type="SAM" id="MobiDB-lite"/>
    </source>
</evidence>
<evidence type="ECO:0000256" key="1">
    <source>
        <dbReference type="SAM" id="Coils"/>
    </source>
</evidence>
<reference evidence="3 4" key="1">
    <citation type="submission" date="2019-01" db="EMBL/GenBank/DDBJ databases">
        <title>A draft genome assembly of the solar-powered sea slug Elysia chlorotica.</title>
        <authorList>
            <person name="Cai H."/>
            <person name="Li Q."/>
            <person name="Fang X."/>
            <person name="Li J."/>
            <person name="Curtis N.E."/>
            <person name="Altenburger A."/>
            <person name="Shibata T."/>
            <person name="Feng M."/>
            <person name="Maeda T."/>
            <person name="Schwartz J.A."/>
            <person name="Shigenobu S."/>
            <person name="Lundholm N."/>
            <person name="Nishiyama T."/>
            <person name="Yang H."/>
            <person name="Hasebe M."/>
            <person name="Li S."/>
            <person name="Pierce S.K."/>
            <person name="Wang J."/>
        </authorList>
    </citation>
    <scope>NUCLEOTIDE SEQUENCE [LARGE SCALE GENOMIC DNA]</scope>
    <source>
        <strain evidence="3">EC2010</strain>
        <tissue evidence="3">Whole organism of an adult</tissue>
    </source>
</reference>
<proteinExistence type="predicted"/>
<dbReference type="EMBL" id="RQTK01000835">
    <property type="protein sequence ID" value="RUS74394.1"/>
    <property type="molecule type" value="Genomic_DNA"/>
</dbReference>
<accession>A0A433SYJ2</accession>
<evidence type="ECO:0000313" key="3">
    <source>
        <dbReference type="EMBL" id="RUS74394.1"/>
    </source>
</evidence>
<keyword evidence="1" id="KW-0175">Coiled coil</keyword>
<sequence length="333" mass="37150">MTRMRKANKSNPSVEGFEDYGEKSLVDTAPVEDLEAAHAVKLWDDVGADIEMYAAPDRDSPEEIMHYKDPVKSAEQAQMDTIGTGKDLSNELEAELLTPKNDPVIEGLVAPGIRQEERDTIKEARLLDAIPSLNSIEDVSGGLKAAGRDLQQELRLGDVGVNVDSLLDEGDLDPFNELLDDTSSDVINQKYLEFFGKNTLSAPVQNEVRDIVSTRQKADKAFKTLRNSESLVDESILPDHVKTALDEQLDDSIQGIRREQKRQDLQGKIFDKEEQESEADAIKELEMNNEALIDQRMRQTEQLEEDLKAASSDQVEMAARRSKMLHELAVEAG</sequence>
<evidence type="ECO:0000313" key="4">
    <source>
        <dbReference type="Proteomes" id="UP000271974"/>
    </source>
</evidence>
<name>A0A433SYJ2_ELYCH</name>
<dbReference type="OrthoDB" id="6162071at2759"/>
<dbReference type="AlphaFoldDB" id="A0A433SYJ2"/>
<dbReference type="Proteomes" id="UP000271974">
    <property type="component" value="Unassembled WGS sequence"/>
</dbReference>